<reference evidence="2" key="1">
    <citation type="journal article" date="2016" name="Nat. Genet.">
        <title>A high-quality carrot genome assembly provides new insights into carotenoid accumulation and asterid genome evolution.</title>
        <authorList>
            <person name="Iorizzo M."/>
            <person name="Ellison S."/>
            <person name="Senalik D."/>
            <person name="Zeng P."/>
            <person name="Satapoomin P."/>
            <person name="Huang J."/>
            <person name="Bowman M."/>
            <person name="Iovene M."/>
            <person name="Sanseverino W."/>
            <person name="Cavagnaro P."/>
            <person name="Yildiz M."/>
            <person name="Macko-Podgorni A."/>
            <person name="Moranska E."/>
            <person name="Grzebelus E."/>
            <person name="Grzebelus D."/>
            <person name="Ashrafi H."/>
            <person name="Zheng Z."/>
            <person name="Cheng S."/>
            <person name="Spooner D."/>
            <person name="Van Deynze A."/>
            <person name="Simon P."/>
        </authorList>
    </citation>
    <scope>NUCLEOTIDE SEQUENCE [LARGE SCALE GENOMIC DNA]</scope>
    <source>
        <tissue evidence="2">Leaf</tissue>
    </source>
</reference>
<dbReference type="AlphaFoldDB" id="A0A166FSP9"/>
<name>A0A166FSP9_DAUCS</name>
<proteinExistence type="predicted"/>
<evidence type="ECO:0000256" key="1">
    <source>
        <dbReference type="SAM" id="MobiDB-lite"/>
    </source>
</evidence>
<organism evidence="2">
    <name type="scientific">Daucus carota subsp. sativus</name>
    <name type="common">Carrot</name>
    <dbReference type="NCBI Taxonomy" id="79200"/>
    <lineage>
        <taxon>Eukaryota</taxon>
        <taxon>Viridiplantae</taxon>
        <taxon>Streptophyta</taxon>
        <taxon>Embryophyta</taxon>
        <taxon>Tracheophyta</taxon>
        <taxon>Spermatophyta</taxon>
        <taxon>Magnoliopsida</taxon>
        <taxon>eudicotyledons</taxon>
        <taxon>Gunneridae</taxon>
        <taxon>Pentapetalae</taxon>
        <taxon>asterids</taxon>
        <taxon>campanulids</taxon>
        <taxon>Apiales</taxon>
        <taxon>Apiaceae</taxon>
        <taxon>Apioideae</taxon>
        <taxon>Scandiceae</taxon>
        <taxon>Daucinae</taxon>
        <taxon>Daucus</taxon>
        <taxon>Daucus sect. Daucus</taxon>
    </lineage>
</organism>
<dbReference type="EMBL" id="LNRQ01000001">
    <property type="protein sequence ID" value="KZN08127.1"/>
    <property type="molecule type" value="Genomic_DNA"/>
</dbReference>
<sequence>MIAGAVEMEGGILVVSAPDGPMPQTKEHILLAPNDEKVAESYRQTVWKPKFDVEKEKQKAEEETSCVSDSLKGFQNHKFKILDLIEKAERQPNITIGVLVSIVVATPKVSVKPAKEEVTEASNNGEDSSEEKERNEDTTAAPRRRTRLED</sequence>
<dbReference type="STRING" id="79200.A0A166FSP9"/>
<feature type="region of interest" description="Disordered" evidence="1">
    <location>
        <begin position="111"/>
        <end position="150"/>
    </location>
</feature>
<dbReference type="InterPro" id="IPR027417">
    <property type="entry name" value="P-loop_NTPase"/>
</dbReference>
<accession>A0A166FSP9</accession>
<comment type="caution">
    <text evidence="2">The sequence shown here is derived from an EMBL/GenBank/DDBJ whole genome shotgun (WGS) entry which is preliminary data.</text>
</comment>
<gene>
    <name evidence="2" type="ORF">DCAR_000796</name>
</gene>
<dbReference type="Gene3D" id="3.40.50.300">
    <property type="entry name" value="P-loop containing nucleotide triphosphate hydrolases"/>
    <property type="match status" value="1"/>
</dbReference>
<protein>
    <submittedName>
        <fullName evidence="2">Uncharacterized protein</fullName>
    </submittedName>
</protein>
<evidence type="ECO:0000313" key="2">
    <source>
        <dbReference type="EMBL" id="KZN08127.1"/>
    </source>
</evidence>
<dbReference type="Gramene" id="KZN08127">
    <property type="protein sequence ID" value="KZN08127"/>
    <property type="gene ID" value="DCAR_000796"/>
</dbReference>